<organism evidence="2 3">
    <name type="scientific">Gracilibacillus halophilus YIM-C55.5</name>
    <dbReference type="NCBI Taxonomy" id="1308866"/>
    <lineage>
        <taxon>Bacteria</taxon>
        <taxon>Bacillati</taxon>
        <taxon>Bacillota</taxon>
        <taxon>Bacilli</taxon>
        <taxon>Bacillales</taxon>
        <taxon>Bacillaceae</taxon>
        <taxon>Gracilibacillus</taxon>
    </lineage>
</organism>
<name>N4W9J9_9BACI</name>
<accession>N4W9J9</accession>
<keyword evidence="1" id="KW-0812">Transmembrane</keyword>
<proteinExistence type="predicted"/>
<dbReference type="eggNOG" id="COG3030">
    <property type="taxonomic scope" value="Bacteria"/>
</dbReference>
<dbReference type="RefSeq" id="WP_003468044.1">
    <property type="nucleotide sequence ID" value="NZ_APML01000026.1"/>
</dbReference>
<dbReference type="GO" id="GO:0016020">
    <property type="term" value="C:membrane"/>
    <property type="evidence" value="ECO:0007669"/>
    <property type="project" value="InterPro"/>
</dbReference>
<reference evidence="2 3" key="1">
    <citation type="submission" date="2013-03" db="EMBL/GenBank/DDBJ databases">
        <title>Draft genome sequence of Gracibacillus halophilus YIM-C55.5, a moderately halophilic and thermophilic organism from the Xiaochaidamu salt lake.</title>
        <authorList>
            <person name="Sugumar T."/>
            <person name="Polireddy D.R."/>
            <person name="Antony A."/>
            <person name="Madhava Y.R."/>
            <person name="Sivakumar N."/>
        </authorList>
    </citation>
    <scope>NUCLEOTIDE SEQUENCE [LARGE SCALE GENOMIC DNA]</scope>
    <source>
        <strain evidence="2 3">YIM-C55.5</strain>
    </source>
</reference>
<dbReference type="OrthoDB" id="9792788at2"/>
<keyword evidence="1" id="KW-0472">Membrane</keyword>
<evidence type="ECO:0000313" key="3">
    <source>
        <dbReference type="Proteomes" id="UP000012283"/>
    </source>
</evidence>
<keyword evidence="1" id="KW-1133">Transmembrane helix</keyword>
<evidence type="ECO:0000313" key="2">
    <source>
        <dbReference type="EMBL" id="ENH96958.1"/>
    </source>
</evidence>
<sequence>MFRWFLLAVLLLPALEIGVFIWAGGKIGPWWVVLLIMLTGAAGAWLAKYQGLETLYKTRQSMNMGQVPREEIFDGICILIGGVVLLTPGFITDAIGFILLFPVTRTPVKRWLQRTFRRMIDRGNITVFRR</sequence>
<dbReference type="InterPro" id="IPR007313">
    <property type="entry name" value="FxsA"/>
</dbReference>
<dbReference type="Proteomes" id="UP000012283">
    <property type="component" value="Unassembled WGS sequence"/>
</dbReference>
<evidence type="ECO:0000256" key="1">
    <source>
        <dbReference type="SAM" id="Phobius"/>
    </source>
</evidence>
<dbReference type="EMBL" id="APML01000026">
    <property type="protein sequence ID" value="ENH96958.1"/>
    <property type="molecule type" value="Genomic_DNA"/>
</dbReference>
<keyword evidence="3" id="KW-1185">Reference proteome</keyword>
<dbReference type="NCBIfam" id="NF008528">
    <property type="entry name" value="PRK11463.1-2"/>
    <property type="match status" value="1"/>
</dbReference>
<protein>
    <submittedName>
        <fullName evidence="2">FxsA protein</fullName>
    </submittedName>
</protein>
<comment type="caution">
    <text evidence="2">The sequence shown here is derived from an EMBL/GenBank/DDBJ whole genome shotgun (WGS) entry which is preliminary data.</text>
</comment>
<feature type="transmembrane region" description="Helical" evidence="1">
    <location>
        <begin position="28"/>
        <end position="51"/>
    </location>
</feature>
<feature type="transmembrane region" description="Helical" evidence="1">
    <location>
        <begin position="72"/>
        <end position="101"/>
    </location>
</feature>
<dbReference type="STRING" id="1308866.J416_08242"/>
<dbReference type="PANTHER" id="PTHR35335:SF1">
    <property type="entry name" value="UPF0716 PROTEIN FXSA"/>
    <property type="match status" value="1"/>
</dbReference>
<dbReference type="AlphaFoldDB" id="N4W9J9"/>
<gene>
    <name evidence="2" type="ORF">J416_08242</name>
</gene>
<dbReference type="Pfam" id="PF04186">
    <property type="entry name" value="FxsA"/>
    <property type="match status" value="1"/>
</dbReference>
<dbReference type="PANTHER" id="PTHR35335">
    <property type="entry name" value="UPF0716 PROTEIN FXSA"/>
    <property type="match status" value="1"/>
</dbReference>